<organism evidence="6 7">
    <name type="scientific">Derxia gummosa DSM 723</name>
    <dbReference type="NCBI Taxonomy" id="1121388"/>
    <lineage>
        <taxon>Bacteria</taxon>
        <taxon>Pseudomonadati</taxon>
        <taxon>Pseudomonadota</taxon>
        <taxon>Betaproteobacteria</taxon>
        <taxon>Burkholderiales</taxon>
        <taxon>Alcaligenaceae</taxon>
        <taxon>Derxia</taxon>
    </lineage>
</organism>
<name>A0A9U5G0B0_9BURK</name>
<keyword evidence="1" id="KW-1003">Cell membrane</keyword>
<evidence type="ECO:0000256" key="2">
    <source>
        <dbReference type="ARBA" id="ARBA00022729"/>
    </source>
</evidence>
<evidence type="ECO:0000256" key="4">
    <source>
        <dbReference type="ARBA" id="ARBA00023139"/>
    </source>
</evidence>
<dbReference type="AlphaFoldDB" id="A0A9U5G0B0"/>
<reference evidence="7" key="1">
    <citation type="submission" date="2025-08" db="UniProtKB">
        <authorList>
            <consortium name="RefSeq"/>
        </authorList>
    </citation>
    <scope>IDENTIFICATION</scope>
</reference>
<dbReference type="Proteomes" id="UP000675920">
    <property type="component" value="Unplaced"/>
</dbReference>
<dbReference type="GO" id="GO:0030288">
    <property type="term" value="C:outer membrane-bounded periplasmic space"/>
    <property type="evidence" value="ECO:0007669"/>
    <property type="project" value="InterPro"/>
</dbReference>
<keyword evidence="4" id="KW-0564">Palmitate</keyword>
<dbReference type="InterPro" id="IPR005534">
    <property type="entry name" value="Curli_assmbl/transp-comp_CsgG"/>
</dbReference>
<evidence type="ECO:0000256" key="3">
    <source>
        <dbReference type="ARBA" id="ARBA00023136"/>
    </source>
</evidence>
<protein>
    <submittedName>
        <fullName evidence="7">CsgG/HfaB family protein</fullName>
    </submittedName>
</protein>
<dbReference type="Gene3D" id="3.40.50.10610">
    <property type="entry name" value="ABC-type transport auxiliary lipoprotein component"/>
    <property type="match status" value="2"/>
</dbReference>
<keyword evidence="5" id="KW-0449">Lipoprotein</keyword>
<dbReference type="PANTHER" id="PTHR41164:SF1">
    <property type="entry name" value="CURLI PRODUCTION ASSEMBLY_TRANSPORT COMPONENT CSGG"/>
    <property type="match status" value="1"/>
</dbReference>
<proteinExistence type="predicted"/>
<evidence type="ECO:0000313" key="6">
    <source>
        <dbReference type="Proteomes" id="UP000675920"/>
    </source>
</evidence>
<dbReference type="Pfam" id="PF03783">
    <property type="entry name" value="CsgG"/>
    <property type="match status" value="1"/>
</dbReference>
<evidence type="ECO:0000256" key="1">
    <source>
        <dbReference type="ARBA" id="ARBA00022475"/>
    </source>
</evidence>
<keyword evidence="6" id="KW-1185">Reference proteome</keyword>
<evidence type="ECO:0000313" key="7">
    <source>
        <dbReference type="RefSeq" id="WP_245591361.1"/>
    </source>
</evidence>
<accession>A0A9U5G0B0</accession>
<keyword evidence="3" id="KW-0472">Membrane</keyword>
<dbReference type="PANTHER" id="PTHR41164">
    <property type="entry name" value="CURLI PRODUCTION ASSEMBLY/TRANSPORT COMPONENT CSGG"/>
    <property type="match status" value="1"/>
</dbReference>
<keyword evidence="2" id="KW-0732">Signal</keyword>
<dbReference type="RefSeq" id="WP_245591361.1">
    <property type="nucleotide sequence ID" value="NZ_AXWS01000014.1"/>
</dbReference>
<evidence type="ECO:0000256" key="5">
    <source>
        <dbReference type="ARBA" id="ARBA00023288"/>
    </source>
</evidence>
<sequence length="310" mass="33191">MEIPARKWLALVAGRHAATMIAAINTVIQLAACAAPGTPAAPHGNAALTPATAITRDLVQLPPPRGRIVAAVYGFRDQTGQYKPSPDSSFSTSVTQGAASLLIKALTDSGWFVAVERENLQDLLTERKIIRALENPGDKSAPGVNLPQLMPANILIEGGVISYESNVRTGGNGALYLGISLSEQYRIDQVSVTLRSIDVRTGQILNSVSTTKTIYSQELKGGINRFVSFKELLQMESGYTRNEPAQLCVREAIEAAVVHLVVRGVRDGLWAFDRSEDMASPLVRRYLAEGYDGVAPSLGATSVDETDKGS</sequence>